<dbReference type="RefSeq" id="WP_019687484.1">
    <property type="nucleotide sequence ID" value="NZ_CP036496.1"/>
</dbReference>
<feature type="domain" description="Right handed beta helix" evidence="1">
    <location>
        <begin position="203"/>
        <end position="299"/>
    </location>
</feature>
<evidence type="ECO:0000313" key="3">
    <source>
        <dbReference type="Proteomes" id="UP000254400"/>
    </source>
</evidence>
<dbReference type="Pfam" id="PF13229">
    <property type="entry name" value="Beta_helix"/>
    <property type="match status" value="1"/>
</dbReference>
<sequence length="455" mass="49169">MEKMYAPVVNSPRTELAELITATLTEIKVTNAAVLLQGEGIAVIGNGDLAETITYTSIEDNTLKGCVRGFEGVARAWASGAVVARNFTASDLRAAQHNIEALDDKLRGMELTDAYMYYVDAVNGSDSNNGLTKDKAFKTIAKAVSIMKPISLSRFSIVLLPGTYDEDVEMKHKLRAQTLELKGETDDASLYKVKSVTLDNFTNRAGIYNLTITTTEKVGISLVYCNRALIENVVIEGVSTSQHGISSYDANARIVNCKISNRNIGIAADARSWFYIENCTGAGNVTGIQSQLGSIIVVAGTVPKGATDEKSPLSGQIFGNTPFVYLRSGGYTLPANSTPTDVPVTTVMEDSYSMRDGNAVVINKSGWYHINSLVTIESLPNNKIADITVYKNGSNLTTRQGAGLGTGLVTFLTMDDQQYLVAGDVISFKIFQSDVADHNVYNTQIRLTCIGQRRT</sequence>
<evidence type="ECO:0000313" key="2">
    <source>
        <dbReference type="EMBL" id="SUA70060.1"/>
    </source>
</evidence>
<organism evidence="2 3">
    <name type="scientific">Paenibacillus polymyxa</name>
    <name type="common">Bacillus polymyxa</name>
    <dbReference type="NCBI Taxonomy" id="1406"/>
    <lineage>
        <taxon>Bacteria</taxon>
        <taxon>Bacillati</taxon>
        <taxon>Bacillota</taxon>
        <taxon>Bacilli</taxon>
        <taxon>Bacillales</taxon>
        <taxon>Paenibacillaceae</taxon>
        <taxon>Paenibacillus</taxon>
    </lineage>
</organism>
<dbReference type="AlphaFoldDB" id="A0A378Y0L9"/>
<dbReference type="InterPro" id="IPR039448">
    <property type="entry name" value="Beta_helix"/>
</dbReference>
<dbReference type="GeneID" id="93346304"/>
<protein>
    <submittedName>
        <fullName evidence="2">Putative tail fiber protein</fullName>
    </submittedName>
</protein>
<name>A0A378Y0L9_PAEPO</name>
<dbReference type="InterPro" id="IPR011050">
    <property type="entry name" value="Pectin_lyase_fold/virulence"/>
</dbReference>
<dbReference type="Proteomes" id="UP000254400">
    <property type="component" value="Unassembled WGS sequence"/>
</dbReference>
<proteinExistence type="predicted"/>
<dbReference type="Gene3D" id="2.160.20.10">
    <property type="entry name" value="Single-stranded right-handed beta-helix, Pectin lyase-like"/>
    <property type="match status" value="1"/>
</dbReference>
<dbReference type="SUPFAM" id="SSF51126">
    <property type="entry name" value="Pectin lyase-like"/>
    <property type="match status" value="1"/>
</dbReference>
<dbReference type="EMBL" id="UGSC01000001">
    <property type="protein sequence ID" value="SUA70060.1"/>
    <property type="molecule type" value="Genomic_DNA"/>
</dbReference>
<evidence type="ECO:0000259" key="1">
    <source>
        <dbReference type="Pfam" id="PF13229"/>
    </source>
</evidence>
<dbReference type="InterPro" id="IPR012334">
    <property type="entry name" value="Pectin_lyas_fold"/>
</dbReference>
<gene>
    <name evidence="2" type="primary">gpH_2</name>
    <name evidence="2" type="ORF">NCTC10343_02930</name>
</gene>
<accession>A0A378Y0L9</accession>
<reference evidence="2 3" key="1">
    <citation type="submission" date="2018-06" db="EMBL/GenBank/DDBJ databases">
        <authorList>
            <consortium name="Pathogen Informatics"/>
            <person name="Doyle S."/>
        </authorList>
    </citation>
    <scope>NUCLEOTIDE SEQUENCE [LARGE SCALE GENOMIC DNA]</scope>
    <source>
        <strain evidence="2 3">NCTC10343</strain>
    </source>
</reference>